<dbReference type="Proteomes" id="UP000219559">
    <property type="component" value="Unassembled WGS sequence"/>
</dbReference>
<evidence type="ECO:0000259" key="4">
    <source>
        <dbReference type="Pfam" id="PF13480"/>
    </source>
</evidence>
<dbReference type="PANTHER" id="PTHR13693:SF3">
    <property type="entry name" value="LD36009P"/>
    <property type="match status" value="1"/>
</dbReference>
<dbReference type="InterPro" id="IPR038740">
    <property type="entry name" value="BioF2-like_GNAT_dom"/>
</dbReference>
<dbReference type="InterPro" id="IPR016181">
    <property type="entry name" value="Acyl_CoA_acyltransferase"/>
</dbReference>
<comment type="caution">
    <text evidence="5">The sequence shown here is derived from an EMBL/GenBank/DDBJ whole genome shotgun (WGS) entry which is preliminary data.</text>
</comment>
<dbReference type="Pfam" id="PF00155">
    <property type="entry name" value="Aminotran_1_2"/>
    <property type="match status" value="1"/>
</dbReference>
<name>A0A2A4G2W4_9FLAO</name>
<dbReference type="Gene3D" id="3.40.640.10">
    <property type="entry name" value="Type I PLP-dependent aspartate aminotransferase-like (Major domain)"/>
    <property type="match status" value="1"/>
</dbReference>
<dbReference type="OrthoDB" id="9807157at2"/>
<dbReference type="GO" id="GO:0008483">
    <property type="term" value="F:transaminase activity"/>
    <property type="evidence" value="ECO:0007669"/>
    <property type="project" value="UniProtKB-KW"/>
</dbReference>
<keyword evidence="6" id="KW-1185">Reference proteome</keyword>
<dbReference type="InterPro" id="IPR050087">
    <property type="entry name" value="AON_synthase_class-II"/>
</dbReference>
<keyword evidence="5" id="KW-0032">Aminotransferase</keyword>
<dbReference type="PANTHER" id="PTHR13693">
    <property type="entry name" value="CLASS II AMINOTRANSFERASE/8-AMINO-7-OXONONANOATE SYNTHASE"/>
    <property type="match status" value="1"/>
</dbReference>
<comment type="cofactor">
    <cofactor evidence="1">
        <name>pyridoxal 5'-phosphate</name>
        <dbReference type="ChEBI" id="CHEBI:597326"/>
    </cofactor>
</comment>
<protein>
    <submittedName>
        <fullName evidence="5">Aminotransferase class I/II</fullName>
    </submittedName>
</protein>
<dbReference type="InterPro" id="IPR015422">
    <property type="entry name" value="PyrdxlP-dep_Trfase_small"/>
</dbReference>
<proteinExistence type="predicted"/>
<dbReference type="EMBL" id="NBWU01000007">
    <property type="protein sequence ID" value="PCE63017.1"/>
    <property type="molecule type" value="Genomic_DNA"/>
</dbReference>
<sequence>MAKIKHNNFLETVDSVFSAAKRQGVLHLYAEGGYLDGRHIHINGKKMYHFGTTGYLGLEQDKRLKKAAVEAILKYGTQFPLSKTYVSNPLYRNLEVNMSKIYGCPTIITKNSTLGHMGVIPSAVGDGDAIILDHQVHWSVQSAAKQLKLRSVPIEMIRHNRLDMLEDKIKRFASRPGRIWYMIDGVYSMYGDVAPMDDLMALCHRYPKLYLYVDDVHGMSWSGKHGAGYVMGRLGELPHNILLFGTLSKTFGASGAVLACQDKKMFDKIKNFGGPLTFSAQLEPASIAAALASSEIHLSPEIYTLQDELREKIRFFNSELEKTELPLIDRNGSPVFYIGTGLPVTGYDFVNRMMQAGFFVNLGIFPAVPVKNTGVRITISRHNRKREIKDLVRTMAELYPLSLKSTGTDLSRVHAAFGWVAQAKGVDRAIPKELELVLARSIHKVDRELWNSKMAGRNVYDWDGMAFLEGVYSDGKVKEHHWEFFYFLIQDSKGKNVLTAFCTMALWKDDMLAPESVSGQIERIRKERPYHRTSWVLAMGSPFTEGPHLHLDREHPLWEKALRAYLDKLGELHEKIQTDMVILRDFDGDIPYRDILLGHGYLEMDMPDSCSFLDLGAVDMDHYVEGLSARSRRHFRKEVGPFVDRFHQVVIKSPSPSELLVFEKLYQNVNGHNLALNLFPLPSVCFSTMGKCENWEFLVLDLKAEYTETGQRERVGVMFCYRNGEHTYVPAYIGMDYRYAHHQLYRQLLYRTITRAKALGFDRIDFGMTASFEKRKLGATVFPKKAYIQVRDNFTLESLGVLRNG</sequence>
<feature type="domain" description="BioF2-like acetyltransferase" evidence="4">
    <location>
        <begin position="712"/>
        <end position="774"/>
    </location>
</feature>
<feature type="domain" description="Aminotransferase class I/classII large" evidence="3">
    <location>
        <begin position="50"/>
        <end position="383"/>
    </location>
</feature>
<dbReference type="InterPro" id="IPR015421">
    <property type="entry name" value="PyrdxlP-dep_Trfase_major"/>
</dbReference>
<dbReference type="InterPro" id="IPR004839">
    <property type="entry name" value="Aminotransferase_I/II_large"/>
</dbReference>
<evidence type="ECO:0000313" key="6">
    <source>
        <dbReference type="Proteomes" id="UP000219559"/>
    </source>
</evidence>
<evidence type="ECO:0000256" key="1">
    <source>
        <dbReference type="ARBA" id="ARBA00001933"/>
    </source>
</evidence>
<accession>A0A2A4G2W4</accession>
<dbReference type="RefSeq" id="WP_097441126.1">
    <property type="nucleotide sequence ID" value="NZ_KZ300477.1"/>
</dbReference>
<dbReference type="AlphaFoldDB" id="A0A2A4G2W4"/>
<evidence type="ECO:0000259" key="3">
    <source>
        <dbReference type="Pfam" id="PF00155"/>
    </source>
</evidence>
<dbReference type="SUPFAM" id="SSF55729">
    <property type="entry name" value="Acyl-CoA N-acyltransferases (Nat)"/>
    <property type="match status" value="1"/>
</dbReference>
<keyword evidence="2 5" id="KW-0808">Transferase</keyword>
<dbReference type="Pfam" id="PF13480">
    <property type="entry name" value="Acetyltransf_6"/>
    <property type="match status" value="1"/>
</dbReference>
<dbReference type="Gene3D" id="3.90.1150.10">
    <property type="entry name" value="Aspartate Aminotransferase, domain 1"/>
    <property type="match status" value="1"/>
</dbReference>
<dbReference type="GO" id="GO:0030170">
    <property type="term" value="F:pyridoxal phosphate binding"/>
    <property type="evidence" value="ECO:0007669"/>
    <property type="project" value="InterPro"/>
</dbReference>
<dbReference type="SUPFAM" id="SSF53383">
    <property type="entry name" value="PLP-dependent transferases"/>
    <property type="match status" value="1"/>
</dbReference>
<gene>
    <name evidence="5" type="ORF">B7P33_17235</name>
</gene>
<evidence type="ECO:0000256" key="2">
    <source>
        <dbReference type="ARBA" id="ARBA00022679"/>
    </source>
</evidence>
<reference evidence="5 6" key="1">
    <citation type="submission" date="2017-04" db="EMBL/GenBank/DDBJ databases">
        <title>A new member of the family Flavobacteriaceae isolated from ascidians.</title>
        <authorList>
            <person name="Chen L."/>
        </authorList>
    </citation>
    <scope>NUCLEOTIDE SEQUENCE [LARGE SCALE GENOMIC DNA]</scope>
    <source>
        <strain evidence="5 6">HQA918</strain>
    </source>
</reference>
<dbReference type="InterPro" id="IPR015424">
    <property type="entry name" value="PyrdxlP-dep_Trfase"/>
</dbReference>
<evidence type="ECO:0000313" key="5">
    <source>
        <dbReference type="EMBL" id="PCE63017.1"/>
    </source>
</evidence>
<organism evidence="5 6">
    <name type="scientific">Sediminicola luteus</name>
    <dbReference type="NCBI Taxonomy" id="319238"/>
    <lineage>
        <taxon>Bacteria</taxon>
        <taxon>Pseudomonadati</taxon>
        <taxon>Bacteroidota</taxon>
        <taxon>Flavobacteriia</taxon>
        <taxon>Flavobacteriales</taxon>
        <taxon>Flavobacteriaceae</taxon>
        <taxon>Sediminicola</taxon>
    </lineage>
</organism>